<evidence type="ECO:0000313" key="1">
    <source>
        <dbReference type="EMBL" id="TIH30459.1"/>
    </source>
</evidence>
<accession>A0A4T2BIB8</accession>
<dbReference type="EMBL" id="QYRT01000051">
    <property type="protein sequence ID" value="TIH30459.1"/>
    <property type="molecule type" value="Genomic_DNA"/>
</dbReference>
<reference evidence="1 2" key="1">
    <citation type="journal article" date="2019" name="Microorganisms">
        <title>Systematic Affiliation and Genome Analysis of Subtercola vilae DB165(T) with Particular Emphasis on Cold Adaptation of an Isolate from a High-Altitude Cold Volcano Lake.</title>
        <authorList>
            <person name="Villalobos A.S."/>
            <person name="Wiese J."/>
            <person name="Imhoff J.F."/>
            <person name="Dorador C."/>
            <person name="Keller A."/>
            <person name="Hentschel U."/>
        </authorList>
    </citation>
    <scope>NUCLEOTIDE SEQUENCE [LARGE SCALE GENOMIC DNA]</scope>
    <source>
        <strain evidence="1 2">DB165</strain>
    </source>
</reference>
<name>A0A4T2BIB8_9MICO</name>
<sequence>NRPSTTPFCFTVATASSSTTSLNTSVIMFLLVRSYTENRTDPKAQGLKPADIGKIISASRATTYRYLGMSTDQETPATNNNSL</sequence>
<protein>
    <submittedName>
        <fullName evidence="1">Uncharacterized protein</fullName>
    </submittedName>
</protein>
<keyword evidence="2" id="KW-1185">Reference proteome</keyword>
<feature type="non-terminal residue" evidence="1">
    <location>
        <position position="1"/>
    </location>
</feature>
<evidence type="ECO:0000313" key="2">
    <source>
        <dbReference type="Proteomes" id="UP000306192"/>
    </source>
</evidence>
<dbReference type="Proteomes" id="UP000306192">
    <property type="component" value="Unassembled WGS sequence"/>
</dbReference>
<gene>
    <name evidence="1" type="ORF">D4765_17080</name>
</gene>
<proteinExistence type="predicted"/>
<comment type="caution">
    <text evidence="1">The sequence shown here is derived from an EMBL/GenBank/DDBJ whole genome shotgun (WGS) entry which is preliminary data.</text>
</comment>
<dbReference type="AlphaFoldDB" id="A0A4T2BIB8"/>
<organism evidence="1 2">
    <name type="scientific">Subtercola vilae</name>
    <dbReference type="NCBI Taxonomy" id="2056433"/>
    <lineage>
        <taxon>Bacteria</taxon>
        <taxon>Bacillati</taxon>
        <taxon>Actinomycetota</taxon>
        <taxon>Actinomycetes</taxon>
        <taxon>Micrococcales</taxon>
        <taxon>Microbacteriaceae</taxon>
        <taxon>Subtercola</taxon>
    </lineage>
</organism>